<keyword evidence="7" id="KW-1185">Reference proteome</keyword>
<proteinExistence type="inferred from homology"/>
<keyword evidence="4" id="KW-0067">ATP-binding</keyword>
<protein>
    <recommendedName>
        <fullName evidence="5">ABC transporter domain-containing protein</fullName>
    </recommendedName>
</protein>
<dbReference type="InterPro" id="IPR050319">
    <property type="entry name" value="ABC_transp_ATP-bind"/>
</dbReference>
<dbReference type="CDD" id="cd03257">
    <property type="entry name" value="ABC_NikE_OppD_transporters"/>
    <property type="match status" value="1"/>
</dbReference>
<reference evidence="7" key="1">
    <citation type="journal article" date="2019" name="Int. J. Syst. Evol. Microbiol.">
        <title>The Global Catalogue of Microorganisms (GCM) 10K type strain sequencing project: providing services to taxonomists for standard genome sequencing and annotation.</title>
        <authorList>
            <consortium name="The Broad Institute Genomics Platform"/>
            <consortium name="The Broad Institute Genome Sequencing Center for Infectious Disease"/>
            <person name="Wu L."/>
            <person name="Ma J."/>
        </authorList>
    </citation>
    <scope>NUCLEOTIDE SEQUENCE [LARGE SCALE GENOMIC DNA]</scope>
    <source>
        <strain evidence="7">JCM 18304</strain>
    </source>
</reference>
<comment type="similarity">
    <text evidence="1">Belongs to the ABC transporter superfamily.</text>
</comment>
<dbReference type="PANTHER" id="PTHR43776">
    <property type="entry name" value="TRANSPORT ATP-BINDING PROTEIN"/>
    <property type="match status" value="1"/>
</dbReference>
<keyword evidence="2" id="KW-0813">Transport</keyword>
<dbReference type="PANTHER" id="PTHR43776:SF7">
    <property type="entry name" value="D,D-DIPEPTIDE TRANSPORT ATP-BINDING PROTEIN DDPF-RELATED"/>
    <property type="match status" value="1"/>
</dbReference>
<evidence type="ECO:0000256" key="3">
    <source>
        <dbReference type="ARBA" id="ARBA00022741"/>
    </source>
</evidence>
<dbReference type="EMBL" id="BAABJQ010000002">
    <property type="protein sequence ID" value="GAA5179305.1"/>
    <property type="molecule type" value="Genomic_DNA"/>
</dbReference>
<dbReference type="Proteomes" id="UP001501570">
    <property type="component" value="Unassembled WGS sequence"/>
</dbReference>
<dbReference type="Pfam" id="PF08352">
    <property type="entry name" value="oligo_HPY"/>
    <property type="match status" value="1"/>
</dbReference>
<evidence type="ECO:0000256" key="2">
    <source>
        <dbReference type="ARBA" id="ARBA00022448"/>
    </source>
</evidence>
<dbReference type="SMART" id="SM00382">
    <property type="entry name" value="AAA"/>
    <property type="match status" value="1"/>
</dbReference>
<dbReference type="InterPro" id="IPR003593">
    <property type="entry name" value="AAA+_ATPase"/>
</dbReference>
<dbReference type="InterPro" id="IPR017871">
    <property type="entry name" value="ABC_transporter-like_CS"/>
</dbReference>
<comment type="caution">
    <text evidence="6">The sequence shown here is derived from an EMBL/GenBank/DDBJ whole genome shotgun (WGS) entry which is preliminary data.</text>
</comment>
<dbReference type="InterPro" id="IPR013563">
    <property type="entry name" value="Oligopep_ABC_C"/>
</dbReference>
<dbReference type="RefSeq" id="WP_345626323.1">
    <property type="nucleotide sequence ID" value="NZ_BAABJQ010000002.1"/>
</dbReference>
<dbReference type="Pfam" id="PF00005">
    <property type="entry name" value="ABC_tran"/>
    <property type="match status" value="1"/>
</dbReference>
<dbReference type="InterPro" id="IPR003439">
    <property type="entry name" value="ABC_transporter-like_ATP-bd"/>
</dbReference>
<sequence>MTPSTALLDVDDLRVAYGRPKRPWRPGGTRVDAVAGVSLRVGRHETLALVGESGSGKTTVARCVVGLIRQRSGAIVFDGQRLGAGARRPAALRRAIQMVFQDPRSSLNPRMTVGRIVAEGWQAHPSVAPPGDRRSAVRALLDQVGLDATVLDRRPSQLSGGQCQRVSIARALALKPRLLVCDEAVSALDVSVQTQILRLLSDLRDQRGLSVLFITHDLGVVRQIADRVAVMRRGELVESGETEQLFASPQHPYTQELLDAALDLDVTDLDVTDPVETVD</sequence>
<dbReference type="PROSITE" id="PS00211">
    <property type="entry name" value="ABC_TRANSPORTER_1"/>
    <property type="match status" value="1"/>
</dbReference>
<name>A0ABP9RL94_9ACTN</name>
<dbReference type="InterPro" id="IPR027417">
    <property type="entry name" value="P-loop_NTPase"/>
</dbReference>
<gene>
    <name evidence="6" type="ORF">GCM10023322_08910</name>
</gene>
<keyword evidence="3" id="KW-0547">Nucleotide-binding</keyword>
<evidence type="ECO:0000259" key="5">
    <source>
        <dbReference type="PROSITE" id="PS50893"/>
    </source>
</evidence>
<evidence type="ECO:0000256" key="4">
    <source>
        <dbReference type="ARBA" id="ARBA00022840"/>
    </source>
</evidence>
<organism evidence="6 7">
    <name type="scientific">Rugosimonospora acidiphila</name>
    <dbReference type="NCBI Taxonomy" id="556531"/>
    <lineage>
        <taxon>Bacteria</taxon>
        <taxon>Bacillati</taxon>
        <taxon>Actinomycetota</taxon>
        <taxon>Actinomycetes</taxon>
        <taxon>Micromonosporales</taxon>
        <taxon>Micromonosporaceae</taxon>
        <taxon>Rugosimonospora</taxon>
    </lineage>
</organism>
<feature type="domain" description="ABC transporter" evidence="5">
    <location>
        <begin position="8"/>
        <end position="258"/>
    </location>
</feature>
<evidence type="ECO:0000256" key="1">
    <source>
        <dbReference type="ARBA" id="ARBA00005417"/>
    </source>
</evidence>
<dbReference type="PROSITE" id="PS50893">
    <property type="entry name" value="ABC_TRANSPORTER_2"/>
    <property type="match status" value="1"/>
</dbReference>
<evidence type="ECO:0000313" key="6">
    <source>
        <dbReference type="EMBL" id="GAA5179305.1"/>
    </source>
</evidence>
<accession>A0ABP9RL94</accession>
<evidence type="ECO:0000313" key="7">
    <source>
        <dbReference type="Proteomes" id="UP001501570"/>
    </source>
</evidence>
<dbReference type="Gene3D" id="3.40.50.300">
    <property type="entry name" value="P-loop containing nucleotide triphosphate hydrolases"/>
    <property type="match status" value="1"/>
</dbReference>
<dbReference type="SUPFAM" id="SSF52540">
    <property type="entry name" value="P-loop containing nucleoside triphosphate hydrolases"/>
    <property type="match status" value="1"/>
</dbReference>